<evidence type="ECO:0000313" key="3">
    <source>
        <dbReference type="Proteomes" id="UP001589774"/>
    </source>
</evidence>
<protein>
    <recommendedName>
        <fullName evidence="4">Regulator RcnB of Ni and Co efflux</fullName>
    </recommendedName>
</protein>
<organism evidence="2 3">
    <name type="scientific">Olivibacter oleidegradans</name>
    <dbReference type="NCBI Taxonomy" id="760123"/>
    <lineage>
        <taxon>Bacteria</taxon>
        <taxon>Pseudomonadati</taxon>
        <taxon>Bacteroidota</taxon>
        <taxon>Sphingobacteriia</taxon>
        <taxon>Sphingobacteriales</taxon>
        <taxon>Sphingobacteriaceae</taxon>
        <taxon>Olivibacter</taxon>
    </lineage>
</organism>
<evidence type="ECO:0000313" key="2">
    <source>
        <dbReference type="EMBL" id="MFC0320122.1"/>
    </source>
</evidence>
<evidence type="ECO:0000256" key="1">
    <source>
        <dbReference type="SAM" id="SignalP"/>
    </source>
</evidence>
<comment type="caution">
    <text evidence="2">The sequence shown here is derived from an EMBL/GenBank/DDBJ whole genome shotgun (WGS) entry which is preliminary data.</text>
</comment>
<keyword evidence="3" id="KW-1185">Reference proteome</keyword>
<sequence length="174" mass="21448">MKRAILLAVAAFTVVIVGQSQVHAQRHEKDDKYWERRKEADKKRYEYYRERDKKRAEYAREERKREKEYYRESAKRRKEYLKERRKHGLPSWALAHHYDASRHVYFRDYHTFYDPYRGGYVYLNGGNWRFSAEIPSFMINVDLGRANIMVVKDVPISRHPEDFYDDYEEDYWDD</sequence>
<reference evidence="2 3" key="1">
    <citation type="submission" date="2024-09" db="EMBL/GenBank/DDBJ databases">
        <authorList>
            <person name="Sun Q."/>
            <person name="Mori K."/>
        </authorList>
    </citation>
    <scope>NUCLEOTIDE SEQUENCE [LARGE SCALE GENOMIC DNA]</scope>
    <source>
        <strain evidence="2 3">CCM 7765</strain>
    </source>
</reference>
<evidence type="ECO:0008006" key="4">
    <source>
        <dbReference type="Google" id="ProtNLM"/>
    </source>
</evidence>
<feature type="chain" id="PRO_5045533694" description="Regulator RcnB of Ni and Co efflux" evidence="1">
    <location>
        <begin position="25"/>
        <end position="174"/>
    </location>
</feature>
<gene>
    <name evidence="2" type="ORF">ACFFI0_17490</name>
</gene>
<accession>A0ABV6HN98</accession>
<dbReference type="RefSeq" id="WP_130855293.1">
    <property type="nucleotide sequence ID" value="NZ_JBHLWO010000002.1"/>
</dbReference>
<keyword evidence="1" id="KW-0732">Signal</keyword>
<name>A0ABV6HN98_9SPHI</name>
<dbReference type="EMBL" id="JBHLWO010000002">
    <property type="protein sequence ID" value="MFC0320122.1"/>
    <property type="molecule type" value="Genomic_DNA"/>
</dbReference>
<feature type="signal peptide" evidence="1">
    <location>
        <begin position="1"/>
        <end position="24"/>
    </location>
</feature>
<proteinExistence type="predicted"/>
<dbReference type="Proteomes" id="UP001589774">
    <property type="component" value="Unassembled WGS sequence"/>
</dbReference>